<sequence>MARAKSTKSTSTVKGVTLTELQAQLQAARDKEGTCLKKVEEIELKIKTNARGWSQKSKRTAQLALGKATSVVQKLEADVAGLLSEPSAGTNSDKPPASNTDASSFPVVLDAKASSPPSNASTLLANASSPPSSTFPAPSSNASLLSNTSPAPSSDANAFPLSNASSPPSSPPTLCDAHPIPVGIQGIQWTNTYSSGIL</sequence>
<proteinExistence type="predicted"/>
<keyword evidence="2" id="KW-1185">Reference proteome</keyword>
<evidence type="ECO:0000313" key="1">
    <source>
        <dbReference type="EMBL" id="TFK58219.1"/>
    </source>
</evidence>
<dbReference type="EMBL" id="ML209536">
    <property type="protein sequence ID" value="TFK58219.1"/>
    <property type="molecule type" value="Genomic_DNA"/>
</dbReference>
<accession>A0ACD2ZYR3</accession>
<dbReference type="Proteomes" id="UP000308600">
    <property type="component" value="Unassembled WGS sequence"/>
</dbReference>
<organism evidence="1 2">
    <name type="scientific">Pluteus cervinus</name>
    <dbReference type="NCBI Taxonomy" id="181527"/>
    <lineage>
        <taxon>Eukaryota</taxon>
        <taxon>Fungi</taxon>
        <taxon>Dikarya</taxon>
        <taxon>Basidiomycota</taxon>
        <taxon>Agaricomycotina</taxon>
        <taxon>Agaricomycetes</taxon>
        <taxon>Agaricomycetidae</taxon>
        <taxon>Agaricales</taxon>
        <taxon>Pluteineae</taxon>
        <taxon>Pluteaceae</taxon>
        <taxon>Pluteus</taxon>
    </lineage>
</organism>
<reference evidence="1 2" key="1">
    <citation type="journal article" date="2019" name="Nat. Ecol. Evol.">
        <title>Megaphylogeny resolves global patterns of mushroom evolution.</title>
        <authorList>
            <person name="Varga T."/>
            <person name="Krizsan K."/>
            <person name="Foldi C."/>
            <person name="Dima B."/>
            <person name="Sanchez-Garcia M."/>
            <person name="Sanchez-Ramirez S."/>
            <person name="Szollosi G.J."/>
            <person name="Szarkandi J.G."/>
            <person name="Papp V."/>
            <person name="Albert L."/>
            <person name="Andreopoulos W."/>
            <person name="Angelini C."/>
            <person name="Antonin V."/>
            <person name="Barry K.W."/>
            <person name="Bougher N.L."/>
            <person name="Buchanan P."/>
            <person name="Buyck B."/>
            <person name="Bense V."/>
            <person name="Catcheside P."/>
            <person name="Chovatia M."/>
            <person name="Cooper J."/>
            <person name="Damon W."/>
            <person name="Desjardin D."/>
            <person name="Finy P."/>
            <person name="Geml J."/>
            <person name="Haridas S."/>
            <person name="Hughes K."/>
            <person name="Justo A."/>
            <person name="Karasinski D."/>
            <person name="Kautmanova I."/>
            <person name="Kiss B."/>
            <person name="Kocsube S."/>
            <person name="Kotiranta H."/>
            <person name="LaButti K.M."/>
            <person name="Lechner B.E."/>
            <person name="Liimatainen K."/>
            <person name="Lipzen A."/>
            <person name="Lukacs Z."/>
            <person name="Mihaltcheva S."/>
            <person name="Morgado L.N."/>
            <person name="Niskanen T."/>
            <person name="Noordeloos M.E."/>
            <person name="Ohm R.A."/>
            <person name="Ortiz-Santana B."/>
            <person name="Ovrebo C."/>
            <person name="Racz N."/>
            <person name="Riley R."/>
            <person name="Savchenko A."/>
            <person name="Shiryaev A."/>
            <person name="Soop K."/>
            <person name="Spirin V."/>
            <person name="Szebenyi C."/>
            <person name="Tomsovsky M."/>
            <person name="Tulloss R.E."/>
            <person name="Uehling J."/>
            <person name="Grigoriev I.V."/>
            <person name="Vagvolgyi C."/>
            <person name="Papp T."/>
            <person name="Martin F.M."/>
            <person name="Miettinen O."/>
            <person name="Hibbett D.S."/>
            <person name="Nagy L.G."/>
        </authorList>
    </citation>
    <scope>NUCLEOTIDE SEQUENCE [LARGE SCALE GENOMIC DNA]</scope>
    <source>
        <strain evidence="1 2">NL-1719</strain>
    </source>
</reference>
<feature type="non-terminal residue" evidence="1">
    <location>
        <position position="198"/>
    </location>
</feature>
<evidence type="ECO:0000313" key="2">
    <source>
        <dbReference type="Proteomes" id="UP000308600"/>
    </source>
</evidence>
<name>A0ACD2ZYR3_9AGAR</name>
<protein>
    <submittedName>
        <fullName evidence="1">Uncharacterized protein</fullName>
    </submittedName>
</protein>
<gene>
    <name evidence="1" type="ORF">BDN72DRAFT_866127</name>
</gene>